<dbReference type="GO" id="GO:0051087">
    <property type="term" value="F:protein-folding chaperone binding"/>
    <property type="evidence" value="ECO:0007669"/>
    <property type="project" value="EnsemblFungi"/>
</dbReference>
<dbReference type="SUPFAM" id="SSF55961">
    <property type="entry name" value="Bet v1-like"/>
    <property type="match status" value="1"/>
</dbReference>
<feature type="domain" description="Activator of Hsp90 ATPase AHSA1-like N-terminal" evidence="2">
    <location>
        <begin position="13"/>
        <end position="150"/>
    </location>
</feature>
<dbReference type="PANTHER" id="PTHR13009">
    <property type="entry name" value="HEAT SHOCK PROTEIN 90 HSP90 CO-CHAPERONE AHA-1"/>
    <property type="match status" value="1"/>
</dbReference>
<gene>
    <name evidence="3" type="ORF">PACTADRAFT_48220</name>
</gene>
<dbReference type="Pfam" id="PF09229">
    <property type="entry name" value="Aha1_N"/>
    <property type="match status" value="1"/>
</dbReference>
<evidence type="ECO:0000313" key="4">
    <source>
        <dbReference type="Proteomes" id="UP000094236"/>
    </source>
</evidence>
<dbReference type="InterPro" id="IPR036338">
    <property type="entry name" value="Aha1"/>
</dbReference>
<dbReference type="OrthoDB" id="567237at2759"/>
<keyword evidence="4" id="KW-1185">Reference proteome</keyword>
<dbReference type="PANTHER" id="PTHR13009:SF22">
    <property type="entry name" value="LD43819P"/>
    <property type="match status" value="1"/>
</dbReference>
<organism evidence="3 4">
    <name type="scientific">Pachysolen tannophilus NRRL Y-2460</name>
    <dbReference type="NCBI Taxonomy" id="669874"/>
    <lineage>
        <taxon>Eukaryota</taxon>
        <taxon>Fungi</taxon>
        <taxon>Dikarya</taxon>
        <taxon>Ascomycota</taxon>
        <taxon>Saccharomycotina</taxon>
        <taxon>Pichiomycetes</taxon>
        <taxon>Pachysolenaceae</taxon>
        <taxon>Pachysolen</taxon>
    </lineage>
</organism>
<dbReference type="InterPro" id="IPR013538">
    <property type="entry name" value="ASHA1/2-like_C"/>
</dbReference>
<dbReference type="InterPro" id="IPR015310">
    <property type="entry name" value="AHSA1-like_N"/>
</dbReference>
<dbReference type="GO" id="GO:0001671">
    <property type="term" value="F:ATPase activator activity"/>
    <property type="evidence" value="ECO:0007669"/>
    <property type="project" value="EnsemblFungi"/>
</dbReference>
<accession>A0A1E4U391</accession>
<reference evidence="4" key="1">
    <citation type="submission" date="2016-05" db="EMBL/GenBank/DDBJ databases">
        <title>Comparative genomics of biotechnologically important yeasts.</title>
        <authorList>
            <consortium name="DOE Joint Genome Institute"/>
            <person name="Riley R."/>
            <person name="Haridas S."/>
            <person name="Wolfe K.H."/>
            <person name="Lopes M.R."/>
            <person name="Hittinger C.T."/>
            <person name="Goker M."/>
            <person name="Salamov A."/>
            <person name="Wisecaver J."/>
            <person name="Long T.M."/>
            <person name="Aerts A.L."/>
            <person name="Barry K."/>
            <person name="Choi C."/>
            <person name="Clum A."/>
            <person name="Coughlan A.Y."/>
            <person name="Deshpande S."/>
            <person name="Douglass A.P."/>
            <person name="Hanson S.J."/>
            <person name="Klenk H.-P."/>
            <person name="Labutti K."/>
            <person name="Lapidus A."/>
            <person name="Lindquist E."/>
            <person name="Lipzen A."/>
            <person name="Meier-Kolthoff J.P."/>
            <person name="Ohm R.A."/>
            <person name="Otillar R.P."/>
            <person name="Pangilinan J."/>
            <person name="Peng Y."/>
            <person name="Rokas A."/>
            <person name="Rosa C.A."/>
            <person name="Scheuner C."/>
            <person name="Sibirny A.A."/>
            <person name="Slot J.C."/>
            <person name="Stielow J.B."/>
            <person name="Sun H."/>
            <person name="Kurtzman C.P."/>
            <person name="Blackwell M."/>
            <person name="Grigoriev I.V."/>
            <person name="Jeffries T.W."/>
        </authorList>
    </citation>
    <scope>NUCLEOTIDE SEQUENCE [LARGE SCALE GENOMIC DNA]</scope>
    <source>
        <strain evidence="4">NRRL Y-2460</strain>
    </source>
</reference>
<dbReference type="GO" id="GO:0005829">
    <property type="term" value="C:cytosol"/>
    <property type="evidence" value="ECO:0007669"/>
    <property type="project" value="TreeGrafter"/>
</dbReference>
<dbReference type="GO" id="GO:0006606">
    <property type="term" value="P:protein import into nucleus"/>
    <property type="evidence" value="ECO:0007669"/>
    <property type="project" value="EnsemblFungi"/>
</dbReference>
<proteinExistence type="inferred from homology"/>
<dbReference type="STRING" id="669874.A0A1E4U391"/>
<dbReference type="Gene3D" id="3.30.530.20">
    <property type="match status" value="1"/>
</dbReference>
<dbReference type="SMART" id="SM01000">
    <property type="entry name" value="Aha1_N"/>
    <property type="match status" value="1"/>
</dbReference>
<evidence type="ECO:0000259" key="2">
    <source>
        <dbReference type="SMART" id="SM01000"/>
    </source>
</evidence>
<dbReference type="Gene3D" id="3.15.10.20">
    <property type="entry name" value="Activator of Hsp90 ATPase Aha1, N-terminal domain"/>
    <property type="match status" value="1"/>
</dbReference>
<evidence type="ECO:0000256" key="1">
    <source>
        <dbReference type="ARBA" id="ARBA00006817"/>
    </source>
</evidence>
<dbReference type="GO" id="GO:0005634">
    <property type="term" value="C:nucleus"/>
    <property type="evidence" value="ECO:0007669"/>
    <property type="project" value="EnsemblFungi"/>
</dbReference>
<dbReference type="AlphaFoldDB" id="A0A1E4U391"/>
<name>A0A1E4U391_PACTA</name>
<evidence type="ECO:0000313" key="3">
    <source>
        <dbReference type="EMBL" id="ODV98462.1"/>
    </source>
</evidence>
<dbReference type="Proteomes" id="UP000094236">
    <property type="component" value="Unassembled WGS sequence"/>
</dbReference>
<dbReference type="GO" id="GO:0006457">
    <property type="term" value="P:protein folding"/>
    <property type="evidence" value="ECO:0007669"/>
    <property type="project" value="EnsemblFungi"/>
</dbReference>
<dbReference type="EMBL" id="KV454011">
    <property type="protein sequence ID" value="ODV98462.1"/>
    <property type="molecule type" value="Genomic_DNA"/>
</dbReference>
<dbReference type="SUPFAM" id="SSF103111">
    <property type="entry name" value="Activator of Hsp90 ATPase, Aha1"/>
    <property type="match status" value="1"/>
</dbReference>
<protein>
    <recommendedName>
        <fullName evidence="2">Activator of Hsp90 ATPase AHSA1-like N-terminal domain-containing protein</fullName>
    </recommendedName>
</protein>
<dbReference type="CDD" id="cd08892">
    <property type="entry name" value="SRPBCC_Aha1"/>
    <property type="match status" value="1"/>
</dbReference>
<sequence length="342" mass="38653">MVVHNPNNWHWVDKNCIDWTREYFKEKLINLSSTVEDKKVYISKIKKIDGDVEVCQRKGKVISLFDLQLILEISGDVSDEKGKINGTITIPELAYDTEYDDFQFSTIIEGKNLSLTLEDDFKKIVRTHLIPQLRKILSHFGEDLIATHGSDIQLPEDQVNSTFTKNSSKAKQTTTSSSFINKSSAASNTEASAAGKSATLENKKITPKYNVAAFKMSSTFNTTAEQLYLTLLDKPRVAAWTRSQPNIEIVENSNFSLFDGNISGKILKLIPNEFISMLWRLKDWKEGHFAQLNLTLKQGESETVMDIDWKGIPVGEEDAVKENFENYYITSIKATFGFGAIL</sequence>
<comment type="similarity">
    <text evidence="1">Belongs to the AHA1 family.</text>
</comment>
<dbReference type="InterPro" id="IPR023393">
    <property type="entry name" value="START-like_dom_sf"/>
</dbReference>
<dbReference type="Pfam" id="PF08327">
    <property type="entry name" value="AHSA1"/>
    <property type="match status" value="1"/>
</dbReference>